<evidence type="ECO:0000313" key="3">
    <source>
        <dbReference type="Proteomes" id="UP000298324"/>
    </source>
</evidence>
<dbReference type="InterPro" id="IPR043502">
    <property type="entry name" value="DNA/RNA_pol_sf"/>
</dbReference>
<dbReference type="InterPro" id="IPR051083">
    <property type="entry name" value="GrpII_Intron_Splice-Mob/Def"/>
</dbReference>
<reference evidence="2 3" key="1">
    <citation type="journal article" date="2018" name="Environ. Microbiol.">
        <title>Novel energy conservation strategies and behaviour of Pelotomaculum schinkii driving syntrophic propionate catabolism.</title>
        <authorList>
            <person name="Hidalgo-Ahumada C.A.P."/>
            <person name="Nobu M.K."/>
            <person name="Narihiro T."/>
            <person name="Tamaki H."/>
            <person name="Liu W.T."/>
            <person name="Kamagata Y."/>
            <person name="Stams A.J.M."/>
            <person name="Imachi H."/>
            <person name="Sousa D.Z."/>
        </authorList>
    </citation>
    <scope>NUCLEOTIDE SEQUENCE [LARGE SCALE GENOMIC DNA]</scope>
    <source>
        <strain evidence="2 3">HH</strain>
    </source>
</reference>
<dbReference type="PROSITE" id="PS50878">
    <property type="entry name" value="RT_POL"/>
    <property type="match status" value="1"/>
</dbReference>
<dbReference type="CDD" id="cd01651">
    <property type="entry name" value="RT_G2_intron"/>
    <property type="match status" value="1"/>
</dbReference>
<name>A0A4Y7R693_9FIRM</name>
<evidence type="ECO:0000313" key="2">
    <source>
        <dbReference type="EMBL" id="TEB04273.1"/>
    </source>
</evidence>
<protein>
    <submittedName>
        <fullName evidence="2">Group II intron-encoded protein LtrA</fullName>
    </submittedName>
</protein>
<dbReference type="PANTHER" id="PTHR34047">
    <property type="entry name" value="NUCLEAR INTRON MATURASE 1, MITOCHONDRIAL-RELATED"/>
    <property type="match status" value="1"/>
</dbReference>
<dbReference type="EMBL" id="QFGA01000004">
    <property type="protein sequence ID" value="TEB04273.1"/>
    <property type="molecule type" value="Genomic_DNA"/>
</dbReference>
<dbReference type="Pfam" id="PF00078">
    <property type="entry name" value="RVT_1"/>
    <property type="match status" value="1"/>
</dbReference>
<dbReference type="InterPro" id="IPR000477">
    <property type="entry name" value="RT_dom"/>
</dbReference>
<organism evidence="2 3">
    <name type="scientific">Pelotomaculum schinkii</name>
    <dbReference type="NCBI Taxonomy" id="78350"/>
    <lineage>
        <taxon>Bacteria</taxon>
        <taxon>Bacillati</taxon>
        <taxon>Bacillota</taxon>
        <taxon>Clostridia</taxon>
        <taxon>Eubacteriales</taxon>
        <taxon>Desulfotomaculaceae</taxon>
        <taxon>Pelotomaculum</taxon>
    </lineage>
</organism>
<dbReference type="SUPFAM" id="SSF56672">
    <property type="entry name" value="DNA/RNA polymerases"/>
    <property type="match status" value="1"/>
</dbReference>
<dbReference type="AlphaFoldDB" id="A0A4Y7R693"/>
<feature type="domain" description="Reverse transcriptase" evidence="1">
    <location>
        <begin position="1"/>
        <end position="165"/>
    </location>
</feature>
<dbReference type="Proteomes" id="UP000298324">
    <property type="component" value="Unassembled WGS sequence"/>
</dbReference>
<proteinExistence type="predicted"/>
<keyword evidence="3" id="KW-1185">Reference proteome</keyword>
<evidence type="ECO:0000259" key="1">
    <source>
        <dbReference type="PROSITE" id="PS50878"/>
    </source>
</evidence>
<accession>A0A4Y7R693</accession>
<dbReference type="PANTHER" id="PTHR34047:SF8">
    <property type="entry name" value="PROTEIN YKFC"/>
    <property type="match status" value="1"/>
</dbReference>
<gene>
    <name evidence="2" type="primary">ltrA_6</name>
    <name evidence="2" type="ORF">Psch_03998</name>
</gene>
<sequence length="296" mass="34207">MIEGDISKFFDNVNHARMVKKLWSKGIRDRRVLMIIKTMLKAGIMGELEENPLGTQQGGVISPILANAYLDTFDQWVTREWENKKTKTEYAWHNTLRKNSNLKPAYLVRYADDWVLITSARSNAEKWKQRIAKYLDEEIKLSLSEEKTVITDIRKKPIHFLEFTYKVLRGKSRTGYITKTSPAPQRLKAKVKEIHWNIKRLKRIRPEIGVKGKERLITGINLVNSQIRGVIQYYQAATQVNPALRKYSHILDYDAYKALKRHSGKWVAASKVSNLTSVHSQYKTGIPACNFAESLS</sequence>
<comment type="caution">
    <text evidence="2">The sequence shown here is derived from an EMBL/GenBank/DDBJ whole genome shotgun (WGS) entry which is preliminary data.</text>
</comment>
<dbReference type="RefSeq" id="WP_190259433.1">
    <property type="nucleotide sequence ID" value="NZ_QFGA01000004.1"/>
</dbReference>